<reference evidence="2" key="1">
    <citation type="submission" date="2014-05" db="EMBL/GenBank/DDBJ databases">
        <authorList>
            <person name="Chronopoulou M."/>
        </authorList>
    </citation>
    <scope>NUCLEOTIDE SEQUENCE</scope>
    <source>
        <tissue evidence="2">Whole organism</tissue>
    </source>
</reference>
<dbReference type="PANTHER" id="PTHR46337">
    <property type="entry name" value="RCC1-LIKE G EXCHANGING FACTOR-LIKE PROTEIN"/>
    <property type="match status" value="1"/>
</dbReference>
<sequence>MQIMGKQCFPLVSICKKMMSSVTKIPRQEYTKKLYRMTRNNRLFPMPPDHIKESDYIDLTSRNSLSRIYVWGLSSYGALGIPEYLQPIKKSLVRYKKNGYFKPIVHRHHPVRCSHAETKDVVDVSCGFGFTLFVTKNKEYQLLGCGLNKDGQIGYHLNEKNKPLDILIQPTKIQLPDEARISKVSCGRAHSLILSKDGRVFTLGNNAYGQCGRHIIENEDYFLNRNVHTLDHFNGDRIQNIVAGQDHSLFLSEEGRVFSCGWSADGQTGLEHYNNQGSVSLVKGDIKNERIVKLACAADCCLALNDKGEVFGWGNAEYGQFNFVSDEQQINRPTLLPLNKELGRIIDVASGGSVCYVLNENHELYVWGYGILGIGQDVEYSTVPLAIPSTYFGKSKWEPDVYPTKIFSGVGTNAVINSKGD</sequence>
<proteinExistence type="predicted"/>
<dbReference type="EMBL" id="HACA01000592">
    <property type="protein sequence ID" value="CDW17953.1"/>
    <property type="molecule type" value="Transcribed_RNA"/>
</dbReference>
<evidence type="ECO:0000256" key="1">
    <source>
        <dbReference type="PROSITE-ProRule" id="PRU00235"/>
    </source>
</evidence>
<dbReference type="PANTHER" id="PTHR46337:SF1">
    <property type="entry name" value="RCC1-LIKE G EXCHANGING FACTOR-LIKE PROTEIN"/>
    <property type="match status" value="1"/>
</dbReference>
<dbReference type="AlphaFoldDB" id="A0A0K2SVX3"/>
<dbReference type="PRINTS" id="PR00633">
    <property type="entry name" value="RCCNDNSATION"/>
</dbReference>
<feature type="repeat" description="RCC1" evidence="1">
    <location>
        <begin position="308"/>
        <end position="361"/>
    </location>
</feature>
<evidence type="ECO:0000313" key="2">
    <source>
        <dbReference type="EMBL" id="CDW17953.1"/>
    </source>
</evidence>
<dbReference type="InterPro" id="IPR053035">
    <property type="entry name" value="Mitochondrial_GEF_domain"/>
</dbReference>
<feature type="non-terminal residue" evidence="2">
    <location>
        <position position="421"/>
    </location>
</feature>
<dbReference type="GO" id="GO:0070131">
    <property type="term" value="P:positive regulation of mitochondrial translation"/>
    <property type="evidence" value="ECO:0007669"/>
    <property type="project" value="TreeGrafter"/>
</dbReference>
<dbReference type="GO" id="GO:0019843">
    <property type="term" value="F:rRNA binding"/>
    <property type="evidence" value="ECO:0007669"/>
    <property type="project" value="TreeGrafter"/>
</dbReference>
<accession>A0A0K2SVX3</accession>
<organism evidence="2">
    <name type="scientific">Lepeophtheirus salmonis</name>
    <name type="common">Salmon louse</name>
    <name type="synonym">Caligus salmonis</name>
    <dbReference type="NCBI Taxonomy" id="72036"/>
    <lineage>
        <taxon>Eukaryota</taxon>
        <taxon>Metazoa</taxon>
        <taxon>Ecdysozoa</taxon>
        <taxon>Arthropoda</taxon>
        <taxon>Crustacea</taxon>
        <taxon>Multicrustacea</taxon>
        <taxon>Hexanauplia</taxon>
        <taxon>Copepoda</taxon>
        <taxon>Siphonostomatoida</taxon>
        <taxon>Caligidae</taxon>
        <taxon>Lepeophtheirus</taxon>
    </lineage>
</organism>
<dbReference type="PROSITE" id="PS50012">
    <property type="entry name" value="RCC1_3"/>
    <property type="match status" value="4"/>
</dbReference>
<dbReference type="InterPro" id="IPR009091">
    <property type="entry name" value="RCC1/BLIP-II"/>
</dbReference>
<protein>
    <submittedName>
        <fullName evidence="2">Pyridine nucleotidedisulfide oxidoreductase domain 1 [Danio rerio]</fullName>
    </submittedName>
</protein>
<name>A0A0K2SVX3_LEPSM</name>
<dbReference type="SUPFAM" id="SSF50985">
    <property type="entry name" value="RCC1/BLIP-II"/>
    <property type="match status" value="1"/>
</dbReference>
<dbReference type="Gene3D" id="2.130.10.30">
    <property type="entry name" value="Regulator of chromosome condensation 1/beta-lactamase-inhibitor protein II"/>
    <property type="match status" value="2"/>
</dbReference>
<dbReference type="InterPro" id="IPR000408">
    <property type="entry name" value="Reg_chr_condens"/>
</dbReference>
<feature type="repeat" description="RCC1" evidence="1">
    <location>
        <begin position="198"/>
        <end position="254"/>
    </location>
</feature>
<dbReference type="OrthoDB" id="70707at2759"/>
<dbReference type="Pfam" id="PF13540">
    <property type="entry name" value="RCC1_2"/>
    <property type="match status" value="3"/>
</dbReference>
<dbReference type="GO" id="GO:0005743">
    <property type="term" value="C:mitochondrial inner membrane"/>
    <property type="evidence" value="ECO:0007669"/>
    <property type="project" value="TreeGrafter"/>
</dbReference>
<feature type="repeat" description="RCC1" evidence="1">
    <location>
        <begin position="66"/>
        <end position="137"/>
    </location>
</feature>
<feature type="repeat" description="RCC1" evidence="1">
    <location>
        <begin position="140"/>
        <end position="197"/>
    </location>
</feature>
<dbReference type="GO" id="GO:0005085">
    <property type="term" value="F:guanyl-nucleotide exchange factor activity"/>
    <property type="evidence" value="ECO:0007669"/>
    <property type="project" value="TreeGrafter"/>
</dbReference>
<gene>
    <name evidence="2" type="primary">ryroxd1</name>
</gene>
<dbReference type="Pfam" id="PF00415">
    <property type="entry name" value="RCC1"/>
    <property type="match status" value="1"/>
</dbReference>